<dbReference type="SMART" id="SM00347">
    <property type="entry name" value="HTH_MARR"/>
    <property type="match status" value="1"/>
</dbReference>
<protein>
    <submittedName>
        <fullName evidence="5">Regulatory protein MarR</fullName>
    </submittedName>
</protein>
<dbReference type="GeneID" id="10277945"/>
<dbReference type="HOGENOM" id="CLU_083287_27_4_2"/>
<dbReference type="PANTHER" id="PTHR42756">
    <property type="entry name" value="TRANSCRIPTIONAL REGULATOR, MARR"/>
    <property type="match status" value="1"/>
</dbReference>
<dbReference type="EMBL" id="CP002551">
    <property type="protein sequence ID" value="ADZ09726.1"/>
    <property type="molecule type" value="Genomic_DNA"/>
</dbReference>
<organism evidence="5 6">
    <name type="scientific">Methanobacterium lacus (strain AL-21)</name>
    <dbReference type="NCBI Taxonomy" id="877455"/>
    <lineage>
        <taxon>Archaea</taxon>
        <taxon>Methanobacteriati</taxon>
        <taxon>Methanobacteriota</taxon>
        <taxon>Methanomada group</taxon>
        <taxon>Methanobacteria</taxon>
        <taxon>Methanobacteriales</taxon>
        <taxon>Methanobacteriaceae</taxon>
        <taxon>Methanobacterium</taxon>
    </lineage>
</organism>
<feature type="domain" description="HTH marR-type" evidence="4">
    <location>
        <begin position="1"/>
        <end position="140"/>
    </location>
</feature>
<keyword evidence="2" id="KW-0238">DNA-binding</keyword>
<dbReference type="KEGG" id="mel:Metbo_1494"/>
<dbReference type="RefSeq" id="WP_013645077.1">
    <property type="nucleotide sequence ID" value="NC_015216.1"/>
</dbReference>
<accession>F0T8H5</accession>
<evidence type="ECO:0000256" key="1">
    <source>
        <dbReference type="ARBA" id="ARBA00023015"/>
    </source>
</evidence>
<dbReference type="Pfam" id="PF01047">
    <property type="entry name" value="MarR"/>
    <property type="match status" value="1"/>
</dbReference>
<keyword evidence="3" id="KW-0804">Transcription</keyword>
<dbReference type="PROSITE" id="PS50995">
    <property type="entry name" value="HTH_MARR_2"/>
    <property type="match status" value="1"/>
</dbReference>
<sequence>MEDEKSEKLIEEMLEDSIIYIKIFNRELTNLSDKKFMKTFFWLVTIKNYDNLSMSGLAKTLNISKTQITPRIDELVNNGLLERVPDENDRRVLRIALTAEGEDLIHNSNKTVKEALNLLLNPLSPDELEELGKSIETIKNTVLKIQGVI</sequence>
<dbReference type="GO" id="GO:0003700">
    <property type="term" value="F:DNA-binding transcription factor activity"/>
    <property type="evidence" value="ECO:0007669"/>
    <property type="project" value="InterPro"/>
</dbReference>
<proteinExistence type="predicted"/>
<evidence type="ECO:0000256" key="2">
    <source>
        <dbReference type="ARBA" id="ARBA00023125"/>
    </source>
</evidence>
<evidence type="ECO:0000259" key="4">
    <source>
        <dbReference type="PROSITE" id="PS50995"/>
    </source>
</evidence>
<dbReference type="PRINTS" id="PR00598">
    <property type="entry name" value="HTHMARR"/>
</dbReference>
<reference evidence="6" key="1">
    <citation type="submission" date="2011-02" db="EMBL/GenBank/DDBJ databases">
        <title>Complete sequence of Methanobacterium sp. AL-21.</title>
        <authorList>
            <consortium name="US DOE Joint Genome Institute"/>
            <person name="Lucas S."/>
            <person name="Copeland A."/>
            <person name="Lapidus A."/>
            <person name="Cheng J.-F."/>
            <person name="Goodwin L."/>
            <person name="Pitluck S."/>
            <person name="Chertkov O."/>
            <person name="Detter J.C."/>
            <person name="Han C."/>
            <person name="Tapia R."/>
            <person name="Land M."/>
            <person name="Hauser L."/>
            <person name="Kyrpides N."/>
            <person name="Ivanova N."/>
            <person name="Mikhailova N."/>
            <person name="Pagani I."/>
            <person name="Cadillo-Quiroz H."/>
            <person name="Imachi H."/>
            <person name="Zinder S."/>
            <person name="Liu W."/>
            <person name="Woyke T."/>
        </authorList>
    </citation>
    <scope>NUCLEOTIDE SEQUENCE [LARGE SCALE GENOMIC DNA]</scope>
    <source>
        <strain evidence="6">AL-21</strain>
    </source>
</reference>
<dbReference type="SUPFAM" id="SSF46785">
    <property type="entry name" value="Winged helix' DNA-binding domain"/>
    <property type="match status" value="1"/>
</dbReference>
<dbReference type="Proteomes" id="UP000007490">
    <property type="component" value="Chromosome"/>
</dbReference>
<dbReference type="Gene3D" id="1.10.10.10">
    <property type="entry name" value="Winged helix-like DNA-binding domain superfamily/Winged helix DNA-binding domain"/>
    <property type="match status" value="1"/>
</dbReference>
<evidence type="ECO:0000313" key="6">
    <source>
        <dbReference type="Proteomes" id="UP000007490"/>
    </source>
</evidence>
<dbReference type="eggNOG" id="arCOG03182">
    <property type="taxonomic scope" value="Archaea"/>
</dbReference>
<dbReference type="STRING" id="877455.Metbo_1494"/>
<gene>
    <name evidence="5" type="ordered locus">Metbo_1494</name>
</gene>
<name>F0T8H5_METLA</name>
<evidence type="ECO:0000256" key="3">
    <source>
        <dbReference type="ARBA" id="ARBA00023163"/>
    </source>
</evidence>
<evidence type="ECO:0000313" key="5">
    <source>
        <dbReference type="EMBL" id="ADZ09726.1"/>
    </source>
</evidence>
<keyword evidence="6" id="KW-1185">Reference proteome</keyword>
<dbReference type="OrthoDB" id="10712at2157"/>
<dbReference type="GO" id="GO:0003677">
    <property type="term" value="F:DNA binding"/>
    <property type="evidence" value="ECO:0007669"/>
    <property type="project" value="UniProtKB-KW"/>
</dbReference>
<dbReference type="InterPro" id="IPR000835">
    <property type="entry name" value="HTH_MarR-typ"/>
</dbReference>
<keyword evidence="1" id="KW-0805">Transcription regulation</keyword>
<reference evidence="5 6" key="2">
    <citation type="journal article" date="2014" name="Int. J. Syst. Evol. Microbiol.">
        <title>Methanobacterium paludis sp. nov. and a novel strain of Methanobacterium lacus isolated from northern peatlands.</title>
        <authorList>
            <person name="Cadillo-Quiroz H."/>
            <person name="Brauer S.L."/>
            <person name="Goodson N."/>
            <person name="Yavitt J.B."/>
            <person name="Zinder S.H."/>
        </authorList>
    </citation>
    <scope>NUCLEOTIDE SEQUENCE [LARGE SCALE GENOMIC DNA]</scope>
    <source>
        <strain evidence="5 6">AL-21</strain>
    </source>
</reference>
<dbReference type="PANTHER" id="PTHR42756:SF1">
    <property type="entry name" value="TRANSCRIPTIONAL REPRESSOR OF EMRAB OPERON"/>
    <property type="match status" value="1"/>
</dbReference>
<dbReference type="AlphaFoldDB" id="F0T8H5"/>
<dbReference type="InterPro" id="IPR036390">
    <property type="entry name" value="WH_DNA-bd_sf"/>
</dbReference>
<dbReference type="InterPro" id="IPR036388">
    <property type="entry name" value="WH-like_DNA-bd_sf"/>
</dbReference>